<dbReference type="Proteomes" id="UP000078348">
    <property type="component" value="Unassembled WGS sequence"/>
</dbReference>
<dbReference type="GO" id="GO:0005739">
    <property type="term" value="C:mitochondrion"/>
    <property type="evidence" value="ECO:0007669"/>
    <property type="project" value="UniProtKB-SubCell"/>
</dbReference>
<evidence type="ECO:0000256" key="1">
    <source>
        <dbReference type="ARBA" id="ARBA00005042"/>
    </source>
</evidence>
<keyword evidence="4 10" id="KW-0808">Transferase</keyword>
<keyword evidence="10" id="KW-0496">Mitochondrion</keyword>
<evidence type="ECO:0000256" key="6">
    <source>
        <dbReference type="ARBA" id="ARBA00023098"/>
    </source>
</evidence>
<evidence type="ECO:0000256" key="7">
    <source>
        <dbReference type="ARBA" id="ARBA00023209"/>
    </source>
</evidence>
<dbReference type="STRING" id="478820.A0A196SDH1"/>
<proteinExistence type="inferred from homology"/>
<evidence type="ECO:0000256" key="4">
    <source>
        <dbReference type="ARBA" id="ARBA00022679"/>
    </source>
</evidence>
<dbReference type="Gene3D" id="3.30.870.10">
    <property type="entry name" value="Endonuclease Chain A"/>
    <property type="match status" value="2"/>
</dbReference>
<dbReference type="GO" id="GO:0032049">
    <property type="term" value="P:cardiolipin biosynthetic process"/>
    <property type="evidence" value="ECO:0007669"/>
    <property type="project" value="InterPro"/>
</dbReference>
<dbReference type="CDD" id="cd09135">
    <property type="entry name" value="PLDc_PGS1_euk_1"/>
    <property type="match status" value="1"/>
</dbReference>
<protein>
    <recommendedName>
        <fullName evidence="10">CDP-diacylglycerol--glycerol-3-phosphate 3-phosphatidyltransferase</fullName>
        <ecNumber evidence="10">2.7.8.5</ecNumber>
    </recommendedName>
</protein>
<name>A0A196SDH1_BLAHN</name>
<accession>A0A196SDH1</accession>
<evidence type="ECO:0000256" key="10">
    <source>
        <dbReference type="RuleBase" id="RU365024"/>
    </source>
</evidence>
<reference evidence="12 13" key="1">
    <citation type="submission" date="2016-05" db="EMBL/GenBank/DDBJ databases">
        <title>Nuclear genome of Blastocystis sp. subtype 1 NandII.</title>
        <authorList>
            <person name="Gentekaki E."/>
            <person name="Curtis B."/>
            <person name="Stairs C."/>
            <person name="Eme L."/>
            <person name="Herman E."/>
            <person name="Klimes V."/>
            <person name="Arias M.C."/>
            <person name="Elias M."/>
            <person name="Hilliou F."/>
            <person name="Klute M."/>
            <person name="Malik S.-B."/>
            <person name="Pightling A."/>
            <person name="Rachubinski R."/>
            <person name="Salas D."/>
            <person name="Schlacht A."/>
            <person name="Suga H."/>
            <person name="Archibald J."/>
            <person name="Ball S.G."/>
            <person name="Clark G."/>
            <person name="Dacks J."/>
            <person name="Van Der Giezen M."/>
            <person name="Tsaousis A."/>
            <person name="Roger A."/>
        </authorList>
    </citation>
    <scope>NUCLEOTIDE SEQUENCE [LARGE SCALE GENOMIC DNA]</scope>
    <source>
        <strain evidence="13">ATCC 50177 / NandII</strain>
    </source>
</reference>
<keyword evidence="6 10" id="KW-0443">Lipid metabolism</keyword>
<evidence type="ECO:0000256" key="5">
    <source>
        <dbReference type="ARBA" id="ARBA00022737"/>
    </source>
</evidence>
<dbReference type="UniPathway" id="UPA00084">
    <property type="reaction ID" value="UER00503"/>
</dbReference>
<evidence type="ECO:0000256" key="2">
    <source>
        <dbReference type="ARBA" id="ARBA00010682"/>
    </source>
</evidence>
<dbReference type="EC" id="2.7.8.5" evidence="10"/>
<comment type="subcellular location">
    <subcellularLocation>
        <location evidence="10">Mitochondrion</location>
    </subcellularLocation>
</comment>
<dbReference type="SMART" id="SM00155">
    <property type="entry name" value="PLDc"/>
    <property type="match status" value="2"/>
</dbReference>
<dbReference type="PROSITE" id="PS50035">
    <property type="entry name" value="PLD"/>
    <property type="match status" value="1"/>
</dbReference>
<evidence type="ECO:0000313" key="13">
    <source>
        <dbReference type="Proteomes" id="UP000078348"/>
    </source>
</evidence>
<feature type="domain" description="PLD phosphodiesterase" evidence="11">
    <location>
        <begin position="174"/>
        <end position="200"/>
    </location>
</feature>
<evidence type="ECO:0000256" key="3">
    <source>
        <dbReference type="ARBA" id="ARBA00022516"/>
    </source>
</evidence>
<keyword evidence="13" id="KW-1185">Reference proteome</keyword>
<comment type="caution">
    <text evidence="12">The sequence shown here is derived from an EMBL/GenBank/DDBJ whole genome shotgun (WGS) entry which is preliminary data.</text>
</comment>
<keyword evidence="10" id="KW-0547">Nucleotide-binding</keyword>
<evidence type="ECO:0000259" key="11">
    <source>
        <dbReference type="PROSITE" id="PS50035"/>
    </source>
</evidence>
<keyword evidence="5" id="KW-0677">Repeat</keyword>
<organism evidence="12 13">
    <name type="scientific">Blastocystis sp. subtype 1 (strain ATCC 50177 / NandII)</name>
    <dbReference type="NCBI Taxonomy" id="478820"/>
    <lineage>
        <taxon>Eukaryota</taxon>
        <taxon>Sar</taxon>
        <taxon>Stramenopiles</taxon>
        <taxon>Bigyra</taxon>
        <taxon>Opalozoa</taxon>
        <taxon>Opalinata</taxon>
        <taxon>Blastocystidae</taxon>
        <taxon>Blastocystis</taxon>
    </lineage>
</organism>
<evidence type="ECO:0000313" key="12">
    <source>
        <dbReference type="EMBL" id="OAO15100.1"/>
    </source>
</evidence>
<evidence type="ECO:0000256" key="9">
    <source>
        <dbReference type="ARBA" id="ARBA00048586"/>
    </source>
</evidence>
<keyword evidence="8 10" id="KW-1208">Phospholipid metabolism</keyword>
<keyword evidence="7 10" id="KW-0594">Phospholipid biosynthesis</keyword>
<dbReference type="OrthoDB" id="10250191at2759"/>
<dbReference type="GO" id="GO:0008444">
    <property type="term" value="F:CDP-diacylglycerol-glycerol-3-phosphate 3-phosphatidyltransferase activity"/>
    <property type="evidence" value="ECO:0007669"/>
    <property type="project" value="UniProtKB-EC"/>
</dbReference>
<comment type="function">
    <text evidence="10">Functions in the biosynthesis of the anionic phospholipids phosphatidylglycerol and cardiolipin.</text>
</comment>
<dbReference type="InterPro" id="IPR016270">
    <property type="entry name" value="PGS1"/>
</dbReference>
<dbReference type="GO" id="GO:0005524">
    <property type="term" value="F:ATP binding"/>
    <property type="evidence" value="ECO:0007669"/>
    <property type="project" value="UniProtKB-KW"/>
</dbReference>
<dbReference type="SUPFAM" id="SSF56024">
    <property type="entry name" value="Phospholipase D/nuclease"/>
    <property type="match status" value="1"/>
</dbReference>
<dbReference type="EMBL" id="LXWW01000174">
    <property type="protein sequence ID" value="OAO15100.1"/>
    <property type="molecule type" value="Genomic_DNA"/>
</dbReference>
<sequence length="491" mass="56610">MRSLSVTLLPITMKRPLPWAAKSSELVLCAMEFNSLFTKSISSSMEGLGIQGIPCNSRKMRILLRPDEFYNTLLEECAKAKERIIMSSLYLGTGELEEKLLQTIAEAMRKNKNLKVQWYLDRGRGCRYVKGNSSAAMLEPLVLEFKERHNAYFYTPVLSENLVTQFLPPRWNETLSVYHIKCYLFDNNVFISGANLSNDYFTTRIDRYVLFEDCPNLASFYANFFDTLSQYSSHLSPDTGKLIRFSSSQVSNAAFRQHVLDLLQYGLSYTRHPDDDVLIFPAFQQEAVNLITDYSLMKMSLDIASRFDDVDLFLTSGYVNFPKEVAERLAHYRSTMHFLFAAPQANSFFHDPGFASVIPSCYNVLQCNFFHMCQAQKADAHFLEYLNKNWTYHSKGLWLLPKQSNDALVTIGSPNFGMRSYFRDMESQLYMVSESENFRKMFENEASVRFTDKDTMEVSAELYDAPERSPPHCPLSDQKVQMFIRMVQGLL</sequence>
<comment type="similarity">
    <text evidence="2 10">Belongs to the CDP-alcohol phosphatidyltransferase class-II family.</text>
</comment>
<dbReference type="PANTHER" id="PTHR12586:SF1">
    <property type="entry name" value="CDP-DIACYLGLYCEROL--GLYCEROL-3-PHOSPHATE 3-PHOSPHATIDYLTRANSFERASE, MITOCHONDRIAL"/>
    <property type="match status" value="1"/>
</dbReference>
<keyword evidence="3 10" id="KW-0444">Lipid biosynthesis</keyword>
<dbReference type="AlphaFoldDB" id="A0A196SDH1"/>
<gene>
    <name evidence="12" type="ORF">AV274_3190</name>
</gene>
<keyword evidence="10" id="KW-0067">ATP-binding</keyword>
<dbReference type="PIRSF" id="PIRSF000850">
    <property type="entry name" value="Phospholipase_D_PSS"/>
    <property type="match status" value="1"/>
</dbReference>
<comment type="pathway">
    <text evidence="1 10">Phospholipid metabolism; phosphatidylglycerol biosynthesis; phosphatidylglycerol from CDP-diacylglycerol: step 1/2.</text>
</comment>
<evidence type="ECO:0000256" key="8">
    <source>
        <dbReference type="ARBA" id="ARBA00023264"/>
    </source>
</evidence>
<dbReference type="PANTHER" id="PTHR12586">
    <property type="entry name" value="CDP-DIACYLGLYCEROL--SERINE O-PHOSPHATIDYLTRANSFERASE"/>
    <property type="match status" value="1"/>
</dbReference>
<dbReference type="InterPro" id="IPR001736">
    <property type="entry name" value="PLipase_D/transphosphatidylase"/>
</dbReference>
<comment type="catalytic activity">
    <reaction evidence="9 10">
        <text>a CDP-1,2-diacyl-sn-glycerol + sn-glycerol 3-phosphate = a 1,2-diacyl-sn-glycero-3-phospho-(1'-sn-glycero-3'-phosphate) + CMP + H(+)</text>
        <dbReference type="Rhea" id="RHEA:12593"/>
        <dbReference type="ChEBI" id="CHEBI:15378"/>
        <dbReference type="ChEBI" id="CHEBI:57597"/>
        <dbReference type="ChEBI" id="CHEBI:58332"/>
        <dbReference type="ChEBI" id="CHEBI:60110"/>
        <dbReference type="ChEBI" id="CHEBI:60377"/>
        <dbReference type="EC" id="2.7.8.5"/>
    </reaction>
</comment>